<accession>A0AA40HAR6</accession>
<comment type="caution">
    <text evidence="2">The sequence shown here is derived from an EMBL/GenBank/DDBJ whole genome shotgun (WGS) entry which is preliminary data.</text>
</comment>
<feature type="compositionally biased region" description="Acidic residues" evidence="1">
    <location>
        <begin position="94"/>
        <end position="120"/>
    </location>
</feature>
<reference evidence="2" key="1">
    <citation type="submission" date="2023-06" db="EMBL/GenBank/DDBJ databases">
        <title>Reference genome for the Northern bat (Eptesicus nilssonii), a most northern bat species.</title>
        <authorList>
            <person name="Laine V.N."/>
            <person name="Pulliainen A.T."/>
            <person name="Lilley T.M."/>
        </authorList>
    </citation>
    <scope>NUCLEOTIDE SEQUENCE</scope>
    <source>
        <strain evidence="2">BLF_Eptnil</strain>
        <tissue evidence="2">Kidney</tissue>
    </source>
</reference>
<evidence type="ECO:0000256" key="1">
    <source>
        <dbReference type="SAM" id="MobiDB-lite"/>
    </source>
</evidence>
<dbReference type="EMBL" id="JAULJE010000229">
    <property type="protein sequence ID" value="KAK1327306.1"/>
    <property type="molecule type" value="Genomic_DNA"/>
</dbReference>
<dbReference type="AlphaFoldDB" id="A0AA40HAR6"/>
<evidence type="ECO:0000313" key="2">
    <source>
        <dbReference type="EMBL" id="KAK1327306.1"/>
    </source>
</evidence>
<dbReference type="Proteomes" id="UP001177744">
    <property type="component" value="Unassembled WGS sequence"/>
</dbReference>
<feature type="region of interest" description="Disordered" evidence="1">
    <location>
        <begin position="90"/>
        <end position="138"/>
    </location>
</feature>
<keyword evidence="3" id="KW-1185">Reference proteome</keyword>
<protein>
    <submittedName>
        <fullName evidence="2">Uncharacterized protein</fullName>
    </submittedName>
</protein>
<proteinExistence type="predicted"/>
<name>A0AA40HAR6_CNENI</name>
<feature type="compositionally biased region" description="Basic and acidic residues" evidence="1">
    <location>
        <begin position="43"/>
        <end position="55"/>
    </location>
</feature>
<organism evidence="2 3">
    <name type="scientific">Cnephaeus nilssonii</name>
    <name type="common">Northern bat</name>
    <name type="synonym">Eptesicus nilssonii</name>
    <dbReference type="NCBI Taxonomy" id="3371016"/>
    <lineage>
        <taxon>Eukaryota</taxon>
        <taxon>Metazoa</taxon>
        <taxon>Chordata</taxon>
        <taxon>Craniata</taxon>
        <taxon>Vertebrata</taxon>
        <taxon>Euteleostomi</taxon>
        <taxon>Mammalia</taxon>
        <taxon>Eutheria</taxon>
        <taxon>Laurasiatheria</taxon>
        <taxon>Chiroptera</taxon>
        <taxon>Yangochiroptera</taxon>
        <taxon>Vespertilionidae</taxon>
        <taxon>Cnephaeus</taxon>
    </lineage>
</organism>
<evidence type="ECO:0000313" key="3">
    <source>
        <dbReference type="Proteomes" id="UP001177744"/>
    </source>
</evidence>
<sequence length="138" mass="16081">MVHLGNDEPENGRSRLDFNLTRNSELHRADVYAGSVNNRLEKPKLAPVPKQEKKQTPLVVPKGAKEQQEVTGHIDEVQNEIDNLMNKPYYLFPDMDDEEGEGEEEDDDEEEEERLEDIDEEGMRMKVKKMKEKMTNEH</sequence>
<feature type="region of interest" description="Disordered" evidence="1">
    <location>
        <begin position="43"/>
        <end position="69"/>
    </location>
</feature>
<gene>
    <name evidence="2" type="ORF">QTO34_011770</name>
</gene>